<feature type="transmembrane region" description="Helical" evidence="1">
    <location>
        <begin position="111"/>
        <end position="133"/>
    </location>
</feature>
<dbReference type="AlphaFoldDB" id="A0A1F7I7P0"/>
<keyword evidence="1" id="KW-1133">Transmembrane helix</keyword>
<dbReference type="STRING" id="1802055.A3A74_06155"/>
<gene>
    <name evidence="2" type="ORF">A3A74_06155</name>
</gene>
<accession>A0A1F7I7P0</accession>
<proteinExistence type="predicted"/>
<evidence type="ECO:0000313" key="3">
    <source>
        <dbReference type="Proteomes" id="UP000179270"/>
    </source>
</evidence>
<name>A0A1F7I7P0_9BACT</name>
<keyword evidence="1" id="KW-0472">Membrane</keyword>
<dbReference type="Proteomes" id="UP000179270">
    <property type="component" value="Unassembled WGS sequence"/>
</dbReference>
<evidence type="ECO:0000313" key="2">
    <source>
        <dbReference type="EMBL" id="OGK39389.1"/>
    </source>
</evidence>
<organism evidence="2 3">
    <name type="scientific">Candidatus Roizmanbacteria bacterium RIFCSPLOWO2_01_FULL_35_13</name>
    <dbReference type="NCBI Taxonomy" id="1802055"/>
    <lineage>
        <taxon>Bacteria</taxon>
        <taxon>Candidatus Roizmaniibacteriota</taxon>
    </lineage>
</organism>
<feature type="transmembrane region" description="Helical" evidence="1">
    <location>
        <begin position="7"/>
        <end position="31"/>
    </location>
</feature>
<comment type="caution">
    <text evidence="2">The sequence shown here is derived from an EMBL/GenBank/DDBJ whole genome shotgun (WGS) entry which is preliminary data.</text>
</comment>
<protein>
    <submittedName>
        <fullName evidence="2">Uncharacterized protein</fullName>
    </submittedName>
</protein>
<evidence type="ECO:0000256" key="1">
    <source>
        <dbReference type="SAM" id="Phobius"/>
    </source>
</evidence>
<reference evidence="2 3" key="1">
    <citation type="journal article" date="2016" name="Nat. Commun.">
        <title>Thousands of microbial genomes shed light on interconnected biogeochemical processes in an aquifer system.</title>
        <authorList>
            <person name="Anantharaman K."/>
            <person name="Brown C.T."/>
            <person name="Hug L.A."/>
            <person name="Sharon I."/>
            <person name="Castelle C.J."/>
            <person name="Probst A.J."/>
            <person name="Thomas B.C."/>
            <person name="Singh A."/>
            <person name="Wilkins M.J."/>
            <person name="Karaoz U."/>
            <person name="Brodie E.L."/>
            <person name="Williams K.H."/>
            <person name="Hubbard S.S."/>
            <person name="Banfield J.F."/>
        </authorList>
    </citation>
    <scope>NUCLEOTIDE SEQUENCE [LARGE SCALE GENOMIC DNA]</scope>
</reference>
<dbReference type="EMBL" id="MGAF01000051">
    <property type="protein sequence ID" value="OGK39389.1"/>
    <property type="molecule type" value="Genomic_DNA"/>
</dbReference>
<keyword evidence="1" id="KW-0812">Transmembrane</keyword>
<sequence>MIKFIPVLISILIYSIIISLALIVFIIYAPFTLVDNKYSYLICSKNKARFEIGPNLIYTFNQSLDNFNDKKARKLCEYGLIKDYSDSLKTPPEKNYNFYPVYITESSWLDAIFLGFITYLSGLTIITFLIKLLKKI</sequence>